<evidence type="ECO:0000313" key="1">
    <source>
        <dbReference type="EMBL" id="GMH61911.1"/>
    </source>
</evidence>
<gene>
    <name evidence="1" type="ORF">TrRE_jg841</name>
</gene>
<protein>
    <submittedName>
        <fullName evidence="1">Uncharacterized protein</fullName>
    </submittedName>
</protein>
<dbReference type="Proteomes" id="UP001165082">
    <property type="component" value="Unassembled WGS sequence"/>
</dbReference>
<sequence>MDDDIEANYTSCTERDGDDYFVNMPKGAKKMDSVPTFVDAVAKMDKGGIGWLSAVVRLRADVEEATNHWWSFLCLESKEDFEVIVEERRSEDEIKATITQKVEGVHRNRTFTSIFKKRIYEDGLIIITAEPVVPPPESSLKAHSALGTTQMRFQQVGEKETVMELVKKLEMGQLMSKKATNGFLRKHLSIVTETAFFFVNNLDIEELLPEDGKVFADHLMLRVKGRQERGTSKEEETKAFIKANKAASQLVAKHQFFEPLLCAVLENKLRGISKVEGNAE</sequence>
<dbReference type="EMBL" id="BRXZ01003787">
    <property type="protein sequence ID" value="GMH61911.1"/>
    <property type="molecule type" value="Genomic_DNA"/>
</dbReference>
<name>A0A9W6ZY18_9STRA</name>
<reference evidence="1" key="1">
    <citation type="submission" date="2022-07" db="EMBL/GenBank/DDBJ databases">
        <title>Genome analysis of Parmales, a sister group of diatoms, reveals the evolutionary specialization of diatoms from phago-mixotrophs to photoautotrophs.</title>
        <authorList>
            <person name="Ban H."/>
            <person name="Sato S."/>
            <person name="Yoshikawa S."/>
            <person name="Kazumasa Y."/>
            <person name="Nakamura Y."/>
            <person name="Ichinomiya M."/>
            <person name="Saitoh K."/>
            <person name="Sato N."/>
            <person name="Blanc-Mathieu R."/>
            <person name="Endo H."/>
            <person name="Kuwata A."/>
            <person name="Ogata H."/>
        </authorList>
    </citation>
    <scope>NUCLEOTIDE SEQUENCE</scope>
</reference>
<proteinExistence type="predicted"/>
<organism evidence="1 2">
    <name type="scientific">Triparma retinervis</name>
    <dbReference type="NCBI Taxonomy" id="2557542"/>
    <lineage>
        <taxon>Eukaryota</taxon>
        <taxon>Sar</taxon>
        <taxon>Stramenopiles</taxon>
        <taxon>Ochrophyta</taxon>
        <taxon>Bolidophyceae</taxon>
        <taxon>Parmales</taxon>
        <taxon>Triparmaceae</taxon>
        <taxon>Triparma</taxon>
    </lineage>
</organism>
<comment type="caution">
    <text evidence="1">The sequence shown here is derived from an EMBL/GenBank/DDBJ whole genome shotgun (WGS) entry which is preliminary data.</text>
</comment>
<dbReference type="OrthoDB" id="10642057at2759"/>
<dbReference type="AlphaFoldDB" id="A0A9W6ZY18"/>
<keyword evidence="2" id="KW-1185">Reference proteome</keyword>
<feature type="non-terminal residue" evidence="1">
    <location>
        <position position="280"/>
    </location>
</feature>
<accession>A0A9W6ZY18</accession>
<evidence type="ECO:0000313" key="2">
    <source>
        <dbReference type="Proteomes" id="UP001165082"/>
    </source>
</evidence>